<evidence type="ECO:0000313" key="6">
    <source>
        <dbReference type="Proteomes" id="UP001203338"/>
    </source>
</evidence>
<keyword evidence="1" id="KW-0175">Coiled coil</keyword>
<dbReference type="PANTHER" id="PTHR30469:SF12">
    <property type="entry name" value="MULTIDRUG RESISTANCE PROTEIN MDTA"/>
    <property type="match status" value="1"/>
</dbReference>
<dbReference type="SUPFAM" id="SSF111369">
    <property type="entry name" value="HlyD-like secretion proteins"/>
    <property type="match status" value="1"/>
</dbReference>
<feature type="compositionally biased region" description="Polar residues" evidence="2">
    <location>
        <begin position="421"/>
        <end position="435"/>
    </location>
</feature>
<dbReference type="Gene3D" id="2.40.50.100">
    <property type="match status" value="1"/>
</dbReference>
<feature type="coiled-coil region" evidence="1">
    <location>
        <begin position="188"/>
        <end position="222"/>
    </location>
</feature>
<dbReference type="Pfam" id="PF25973">
    <property type="entry name" value="BSH_CzcB"/>
    <property type="match status" value="1"/>
</dbReference>
<feature type="region of interest" description="Disordered" evidence="2">
    <location>
        <begin position="418"/>
        <end position="442"/>
    </location>
</feature>
<keyword evidence="3" id="KW-0812">Transmembrane</keyword>
<sequence length="442" mass="49345">MPSALIQRLFYSRWKWSLLIVMVTILLIIFLFSTAERPKPAKARQSEWSVRVMPVSFEAQSVEATLYGRVETPAFVSLASPVTAYVKQVHALEGQAVNNDELVVELDSRDQELVVAQRKADVADIEARLKSEQLRGKMDREALRQEKILLDNAEKEKNRQEVLQQKNLVSEAILETAIGNHARQKLTVLGREQMVNDASNRLKQLEAQHSRAQALLEQAKLDLERSRVAAPFSGVVSQLKVAKGERVRPGDVLLEMYDTEQLEIRAQIPDRFLPVVQNLIESGTQVSALLRTGGNLIPLELNRLAGSVDSGRGGVDGLFRLAQGQAKPLIYGRVRVIELQVPLKEQVVKVPPDALYRDRYIYRVNSQSQLEAIEVDHLGSKEENGQEWLLVQSSELKEDDQLLVTRIASAISGMKVKVKTENSSPAEGNNQSDQPGQAGDPQ</sequence>
<evidence type="ECO:0000256" key="1">
    <source>
        <dbReference type="SAM" id="Coils"/>
    </source>
</evidence>
<accession>A0ABT0PBJ5</accession>
<feature type="domain" description="CzcB-like barrel-sandwich hybrid" evidence="4">
    <location>
        <begin position="78"/>
        <end position="252"/>
    </location>
</feature>
<keyword evidence="3" id="KW-0472">Membrane</keyword>
<dbReference type="Gene3D" id="2.40.30.170">
    <property type="match status" value="1"/>
</dbReference>
<keyword evidence="6" id="KW-1185">Reference proteome</keyword>
<comment type="caution">
    <text evidence="5">The sequence shown here is derived from an EMBL/GenBank/DDBJ whole genome shotgun (WGS) entry which is preliminary data.</text>
</comment>
<dbReference type="EMBL" id="JAMFLX010000002">
    <property type="protein sequence ID" value="MCL6268626.1"/>
    <property type="molecule type" value="Genomic_DNA"/>
</dbReference>
<dbReference type="InterPro" id="IPR058647">
    <property type="entry name" value="BSH_CzcB-like"/>
</dbReference>
<dbReference type="Gene3D" id="1.10.287.470">
    <property type="entry name" value="Helix hairpin bin"/>
    <property type="match status" value="1"/>
</dbReference>
<dbReference type="RefSeq" id="WP_249697465.1">
    <property type="nucleotide sequence ID" value="NZ_JAMFLX010000002.1"/>
</dbReference>
<evidence type="ECO:0000256" key="3">
    <source>
        <dbReference type="SAM" id="Phobius"/>
    </source>
</evidence>
<dbReference type="Proteomes" id="UP001203338">
    <property type="component" value="Unassembled WGS sequence"/>
</dbReference>
<keyword evidence="3" id="KW-1133">Transmembrane helix</keyword>
<protein>
    <submittedName>
        <fullName evidence="5">Biotin/lipoyl-binding protein</fullName>
    </submittedName>
</protein>
<organism evidence="5 6">
    <name type="scientific">Parendozoicomonas callyspongiae</name>
    <dbReference type="NCBI Taxonomy" id="2942213"/>
    <lineage>
        <taxon>Bacteria</taxon>
        <taxon>Pseudomonadati</taxon>
        <taxon>Pseudomonadota</taxon>
        <taxon>Gammaproteobacteria</taxon>
        <taxon>Oceanospirillales</taxon>
        <taxon>Endozoicomonadaceae</taxon>
        <taxon>Parendozoicomonas</taxon>
    </lineage>
</organism>
<evidence type="ECO:0000259" key="4">
    <source>
        <dbReference type="Pfam" id="PF25973"/>
    </source>
</evidence>
<feature type="transmembrane region" description="Helical" evidence="3">
    <location>
        <begin position="16"/>
        <end position="35"/>
    </location>
</feature>
<gene>
    <name evidence="5" type="ORF">M3P05_01490</name>
</gene>
<reference evidence="5 6" key="1">
    <citation type="submission" date="2022-05" db="EMBL/GenBank/DDBJ databases">
        <authorList>
            <person name="Park J.-S."/>
        </authorList>
    </citation>
    <scope>NUCLEOTIDE SEQUENCE [LARGE SCALE GENOMIC DNA]</scope>
    <source>
        <strain evidence="5 6">2012CJ34-2</strain>
    </source>
</reference>
<evidence type="ECO:0000313" key="5">
    <source>
        <dbReference type="EMBL" id="MCL6268626.1"/>
    </source>
</evidence>
<proteinExistence type="predicted"/>
<dbReference type="PANTHER" id="PTHR30469">
    <property type="entry name" value="MULTIDRUG RESISTANCE PROTEIN MDTA"/>
    <property type="match status" value="1"/>
</dbReference>
<name>A0ABT0PBJ5_9GAMM</name>
<evidence type="ECO:0000256" key="2">
    <source>
        <dbReference type="SAM" id="MobiDB-lite"/>
    </source>
</evidence>